<evidence type="ECO:0000313" key="2">
    <source>
        <dbReference type="EMBL" id="KAK9693061.1"/>
    </source>
</evidence>
<evidence type="ECO:0000313" key="3">
    <source>
        <dbReference type="Proteomes" id="UP001479436"/>
    </source>
</evidence>
<dbReference type="Pfam" id="PF00339">
    <property type="entry name" value="Arrestin_N"/>
    <property type="match status" value="1"/>
</dbReference>
<protein>
    <recommendedName>
        <fullName evidence="1">Arrestin C-terminal-like domain-containing protein</fullName>
    </recommendedName>
</protein>
<feature type="domain" description="Arrestin C-terminal-like" evidence="1">
    <location>
        <begin position="166"/>
        <end position="304"/>
    </location>
</feature>
<dbReference type="SUPFAM" id="SSF81296">
    <property type="entry name" value="E set domains"/>
    <property type="match status" value="1"/>
</dbReference>
<dbReference type="InterPro" id="IPR011022">
    <property type="entry name" value="Arrestin_C-like"/>
</dbReference>
<evidence type="ECO:0000259" key="1">
    <source>
        <dbReference type="SMART" id="SM01017"/>
    </source>
</evidence>
<dbReference type="Gene3D" id="2.60.40.640">
    <property type="match status" value="2"/>
</dbReference>
<dbReference type="InterPro" id="IPR014756">
    <property type="entry name" value="Ig_E-set"/>
</dbReference>
<sequence length="343" mass="39417">MSPTPVLEIRLNNESIIFNGTNTESAGAVLQGILYLNLSESIKLRSVELRFEGKMRVCWDEVPGLKHHSRLETRNLLSHTWKFFESTKKSAILEAGEYEYPFEIGIPGNLPETVCTEYGQIRYKLKGVLTRPTFCTNYQVEKELSIQRFLSPNLNFHEPVTIAETWNDKLAYEVYISSKTFGPNENINILLHVLQLSSDIQLKKVSCLLKEYTYYRVPGKNRNKLQTRWVARDSITSFRPDEDERHSWEGVISMGIPSFGEVHSDCRTEWIQVRHKLKCKIEFRVNDSTKAVYVSVPIMISSGSSQQLLTTLPRYEESSPDRVLSPINLDPPTYDTLFLSGIQ</sequence>
<organism evidence="2 3">
    <name type="scientific">Basidiobolus ranarum</name>
    <dbReference type="NCBI Taxonomy" id="34480"/>
    <lineage>
        <taxon>Eukaryota</taxon>
        <taxon>Fungi</taxon>
        <taxon>Fungi incertae sedis</taxon>
        <taxon>Zoopagomycota</taxon>
        <taxon>Entomophthoromycotina</taxon>
        <taxon>Basidiobolomycetes</taxon>
        <taxon>Basidiobolales</taxon>
        <taxon>Basidiobolaceae</taxon>
        <taxon>Basidiobolus</taxon>
    </lineage>
</organism>
<dbReference type="InterPro" id="IPR011021">
    <property type="entry name" value="Arrestin-like_N"/>
</dbReference>
<dbReference type="PANTHER" id="PTHR11188">
    <property type="entry name" value="ARRESTIN DOMAIN CONTAINING PROTEIN"/>
    <property type="match status" value="1"/>
</dbReference>
<dbReference type="Proteomes" id="UP001479436">
    <property type="component" value="Unassembled WGS sequence"/>
</dbReference>
<name>A0ABR2VQ00_9FUNG</name>
<proteinExistence type="predicted"/>
<dbReference type="InterPro" id="IPR014752">
    <property type="entry name" value="Arrestin-like_C"/>
</dbReference>
<dbReference type="EMBL" id="JASJQH010008386">
    <property type="protein sequence ID" value="KAK9693061.1"/>
    <property type="molecule type" value="Genomic_DNA"/>
</dbReference>
<keyword evidence="3" id="KW-1185">Reference proteome</keyword>
<reference evidence="2 3" key="1">
    <citation type="submission" date="2023-04" db="EMBL/GenBank/DDBJ databases">
        <title>Genome of Basidiobolus ranarum AG-B5.</title>
        <authorList>
            <person name="Stajich J.E."/>
            <person name="Carter-House D."/>
            <person name="Gryganskyi A."/>
        </authorList>
    </citation>
    <scope>NUCLEOTIDE SEQUENCE [LARGE SCALE GENOMIC DNA]</scope>
    <source>
        <strain evidence="2 3">AG-B5</strain>
    </source>
</reference>
<accession>A0ABR2VQ00</accession>
<dbReference type="InterPro" id="IPR050357">
    <property type="entry name" value="Arrestin_domain-protein"/>
</dbReference>
<dbReference type="SMART" id="SM01017">
    <property type="entry name" value="Arrestin_C"/>
    <property type="match status" value="1"/>
</dbReference>
<comment type="caution">
    <text evidence="2">The sequence shown here is derived from an EMBL/GenBank/DDBJ whole genome shotgun (WGS) entry which is preliminary data.</text>
</comment>
<dbReference type="Pfam" id="PF02752">
    <property type="entry name" value="Arrestin_C"/>
    <property type="match status" value="1"/>
</dbReference>
<dbReference type="PANTHER" id="PTHR11188:SF17">
    <property type="entry name" value="FI21816P1"/>
    <property type="match status" value="1"/>
</dbReference>
<gene>
    <name evidence="2" type="ORF">K7432_014082</name>
</gene>